<dbReference type="SUPFAM" id="SSF54909">
    <property type="entry name" value="Dimeric alpha+beta barrel"/>
    <property type="match status" value="1"/>
</dbReference>
<evidence type="ECO:0000256" key="2">
    <source>
        <dbReference type="ARBA" id="ARBA00023125"/>
    </source>
</evidence>
<evidence type="ECO:0000256" key="1">
    <source>
        <dbReference type="ARBA" id="ARBA00023015"/>
    </source>
</evidence>
<name>A0A510JIK3_9FUSO</name>
<evidence type="ECO:0000313" key="5">
    <source>
        <dbReference type="EMBL" id="BBM39149.1"/>
    </source>
</evidence>
<keyword evidence="1" id="KW-0805">Transcription regulation</keyword>
<dbReference type="InterPro" id="IPR011991">
    <property type="entry name" value="ArsR-like_HTH"/>
</dbReference>
<dbReference type="SUPFAM" id="SSF46785">
    <property type="entry name" value="Winged helix' DNA-binding domain"/>
    <property type="match status" value="1"/>
</dbReference>
<evidence type="ECO:0000313" key="6">
    <source>
        <dbReference type="Proteomes" id="UP000321892"/>
    </source>
</evidence>
<dbReference type="PRINTS" id="PR00033">
    <property type="entry name" value="HTHASNC"/>
</dbReference>
<dbReference type="EMBL" id="AP019823">
    <property type="protein sequence ID" value="BBM39149.1"/>
    <property type="molecule type" value="Genomic_DNA"/>
</dbReference>
<dbReference type="RefSeq" id="WP_026747010.1">
    <property type="nucleotide sequence ID" value="NZ_AP019823.1"/>
</dbReference>
<dbReference type="OrthoDB" id="9800326at2"/>
<dbReference type="GO" id="GO:0043565">
    <property type="term" value="F:sequence-specific DNA binding"/>
    <property type="evidence" value="ECO:0007669"/>
    <property type="project" value="InterPro"/>
</dbReference>
<dbReference type="InterPro" id="IPR019888">
    <property type="entry name" value="Tscrpt_reg_AsnC-like"/>
</dbReference>
<dbReference type="InterPro" id="IPR036388">
    <property type="entry name" value="WH-like_DNA-bd_sf"/>
</dbReference>
<dbReference type="Pfam" id="PF01037">
    <property type="entry name" value="AsnC_trans_reg"/>
    <property type="match status" value="1"/>
</dbReference>
<sequence length="137" mass="15948">MDSVDKTIVDLLKKNSRIKVKEIAQIVNMSAPAISQRIIKLEESGVIDVFTIKINYNALGMSIHQFIHVKMIQMSHKNYLNFVEKYSKNVINHYRISGDTCYMLETRFNTNEELTDFLRKLNIYANYKVNTVISVLK</sequence>
<keyword evidence="2" id="KW-0238">DNA-binding</keyword>
<organism evidence="5 6">
    <name type="scientific">Leptotrichia hofstadii</name>
    <dbReference type="NCBI Taxonomy" id="157688"/>
    <lineage>
        <taxon>Bacteria</taxon>
        <taxon>Fusobacteriati</taxon>
        <taxon>Fusobacteriota</taxon>
        <taxon>Fusobacteriia</taxon>
        <taxon>Fusobacteriales</taxon>
        <taxon>Leptotrichiaceae</taxon>
        <taxon>Leptotrichia</taxon>
    </lineage>
</organism>
<keyword evidence="3" id="KW-0804">Transcription</keyword>
<dbReference type="GO" id="GO:0043200">
    <property type="term" value="P:response to amino acid"/>
    <property type="evidence" value="ECO:0007669"/>
    <property type="project" value="TreeGrafter"/>
</dbReference>
<dbReference type="InterPro" id="IPR011008">
    <property type="entry name" value="Dimeric_a/b-barrel"/>
</dbReference>
<keyword evidence="6" id="KW-1185">Reference proteome</keyword>
<accession>A0A510JIK3</accession>
<dbReference type="InterPro" id="IPR000485">
    <property type="entry name" value="AsnC-type_HTH_dom"/>
</dbReference>
<dbReference type="GO" id="GO:0005829">
    <property type="term" value="C:cytosol"/>
    <property type="evidence" value="ECO:0007669"/>
    <property type="project" value="TreeGrafter"/>
</dbReference>
<dbReference type="KEGG" id="lhf:JCM16775_1860"/>
<proteinExistence type="predicted"/>
<gene>
    <name evidence="5" type="ORF">JCM16775_1860</name>
</gene>
<dbReference type="PANTHER" id="PTHR30154">
    <property type="entry name" value="LEUCINE-RESPONSIVE REGULATORY PROTEIN"/>
    <property type="match status" value="1"/>
</dbReference>
<reference evidence="5 6" key="1">
    <citation type="submission" date="2019-07" db="EMBL/GenBank/DDBJ databases">
        <title>Complete Genome Sequence of Leptotrichia hofstadii Strain JCM16775.</title>
        <authorList>
            <person name="Watanabe S."/>
            <person name="Cui L."/>
        </authorList>
    </citation>
    <scope>NUCLEOTIDE SEQUENCE [LARGE SCALE GENOMIC DNA]</scope>
    <source>
        <strain evidence="5 6">JCM16775</strain>
    </source>
</reference>
<dbReference type="InterPro" id="IPR019887">
    <property type="entry name" value="Tscrpt_reg_AsnC/Lrp_C"/>
</dbReference>
<dbReference type="CDD" id="cd00090">
    <property type="entry name" value="HTH_ARSR"/>
    <property type="match status" value="1"/>
</dbReference>
<dbReference type="SMART" id="SM00344">
    <property type="entry name" value="HTH_ASNC"/>
    <property type="match status" value="1"/>
</dbReference>
<dbReference type="Pfam" id="PF13412">
    <property type="entry name" value="HTH_24"/>
    <property type="match status" value="1"/>
</dbReference>
<dbReference type="Gene3D" id="1.10.10.10">
    <property type="entry name" value="Winged helix-like DNA-binding domain superfamily/Winged helix DNA-binding domain"/>
    <property type="match status" value="1"/>
</dbReference>
<feature type="domain" description="HTH asnC-type" evidence="4">
    <location>
        <begin position="1"/>
        <end position="62"/>
    </location>
</feature>
<evidence type="ECO:0000259" key="4">
    <source>
        <dbReference type="PROSITE" id="PS50956"/>
    </source>
</evidence>
<protein>
    <recommendedName>
        <fullName evidence="4">HTH asnC-type domain-containing protein</fullName>
    </recommendedName>
</protein>
<dbReference type="Proteomes" id="UP000321892">
    <property type="component" value="Chromosome"/>
</dbReference>
<dbReference type="InterPro" id="IPR036390">
    <property type="entry name" value="WH_DNA-bd_sf"/>
</dbReference>
<dbReference type="Gene3D" id="3.30.70.920">
    <property type="match status" value="1"/>
</dbReference>
<evidence type="ECO:0000256" key="3">
    <source>
        <dbReference type="ARBA" id="ARBA00023163"/>
    </source>
</evidence>
<dbReference type="PROSITE" id="PS50956">
    <property type="entry name" value="HTH_ASNC_2"/>
    <property type="match status" value="1"/>
</dbReference>
<dbReference type="PANTHER" id="PTHR30154:SF55">
    <property type="entry name" value="HTH-TYPE TRANSCRIPTIONAL REGULATOR LRPB"/>
    <property type="match status" value="1"/>
</dbReference>
<dbReference type="AlphaFoldDB" id="A0A510JIK3"/>